<keyword evidence="3" id="KW-1185">Reference proteome</keyword>
<organism evidence="2 3">
    <name type="scientific">Roseibium sediminicola</name>
    <dbReference type="NCBI Taxonomy" id="2933272"/>
    <lineage>
        <taxon>Bacteria</taxon>
        <taxon>Pseudomonadati</taxon>
        <taxon>Pseudomonadota</taxon>
        <taxon>Alphaproteobacteria</taxon>
        <taxon>Hyphomicrobiales</taxon>
        <taxon>Stappiaceae</taxon>
        <taxon>Roseibium</taxon>
    </lineage>
</organism>
<accession>A0ABT0GUB3</accession>
<proteinExistence type="predicted"/>
<evidence type="ECO:0000313" key="3">
    <source>
        <dbReference type="Proteomes" id="UP001431221"/>
    </source>
</evidence>
<evidence type="ECO:0000256" key="1">
    <source>
        <dbReference type="SAM" id="MobiDB-lite"/>
    </source>
</evidence>
<evidence type="ECO:0000313" key="2">
    <source>
        <dbReference type="EMBL" id="MCK7612445.1"/>
    </source>
</evidence>
<reference evidence="2" key="1">
    <citation type="submission" date="2022-04" db="EMBL/GenBank/DDBJ databases">
        <title>Roseibium sp. CAU 1639 isolated from mud.</title>
        <authorList>
            <person name="Kim W."/>
        </authorList>
    </citation>
    <scope>NUCLEOTIDE SEQUENCE</scope>
    <source>
        <strain evidence="2">CAU 1639</strain>
    </source>
</reference>
<feature type="region of interest" description="Disordered" evidence="1">
    <location>
        <begin position="87"/>
        <end position="108"/>
    </location>
</feature>
<dbReference type="Proteomes" id="UP001431221">
    <property type="component" value="Unassembled WGS sequence"/>
</dbReference>
<dbReference type="EMBL" id="JALNMJ010000005">
    <property type="protein sequence ID" value="MCK7612445.1"/>
    <property type="molecule type" value="Genomic_DNA"/>
</dbReference>
<comment type="caution">
    <text evidence="2">The sequence shown here is derived from an EMBL/GenBank/DDBJ whole genome shotgun (WGS) entry which is preliminary data.</text>
</comment>
<name>A0ABT0GUB3_9HYPH</name>
<protein>
    <submittedName>
        <fullName evidence="2">Uncharacterized protein</fullName>
    </submittedName>
</protein>
<sequence>MCSLEPADLRREFHGLTDRVAAFQKIAPSRSLHLKCQHGAVRDNDSATLPIDGEFRTIRNLQTENQAVHKVVFQRARGLIRSRQVNVETTHQAAAEPTKEEPVPNNLPIHANIAREEEIG</sequence>
<gene>
    <name evidence="2" type="ORF">M0H32_09755</name>
</gene>
<dbReference type="RefSeq" id="WP_248153390.1">
    <property type="nucleotide sequence ID" value="NZ_JALNMJ010000005.1"/>
</dbReference>